<accession>A0A7R9EUD7</accession>
<proteinExistence type="predicted"/>
<gene>
    <name evidence="1" type="ORF">TBIB3V08_LOCUS4059</name>
</gene>
<name>A0A7R9EUD7_9NEOP</name>
<dbReference type="EMBL" id="OD565364">
    <property type="protein sequence ID" value="CAD7441598.1"/>
    <property type="molecule type" value="Genomic_DNA"/>
</dbReference>
<evidence type="ECO:0000313" key="1">
    <source>
        <dbReference type="EMBL" id="CAD7441598.1"/>
    </source>
</evidence>
<dbReference type="AlphaFoldDB" id="A0A7R9EUD7"/>
<sequence>MYRHQLKTCLDWEPSFYISCYNPTAWMTCCALSMRVERRGETFSSSRASLDHGRRSSCSAGTLCSQVGGVNDFPTKDFIDTSPKYTATSQLTAITPLFNETSIPTELSNGDMCSSDSLTWADLSYSPDTDSQTRC</sequence>
<reference evidence="1" key="1">
    <citation type="submission" date="2020-11" db="EMBL/GenBank/DDBJ databases">
        <authorList>
            <person name="Tran Van P."/>
        </authorList>
    </citation>
    <scope>NUCLEOTIDE SEQUENCE</scope>
</reference>
<organism evidence="1">
    <name type="scientific">Timema bartmani</name>
    <dbReference type="NCBI Taxonomy" id="61472"/>
    <lineage>
        <taxon>Eukaryota</taxon>
        <taxon>Metazoa</taxon>
        <taxon>Ecdysozoa</taxon>
        <taxon>Arthropoda</taxon>
        <taxon>Hexapoda</taxon>
        <taxon>Insecta</taxon>
        <taxon>Pterygota</taxon>
        <taxon>Neoptera</taxon>
        <taxon>Polyneoptera</taxon>
        <taxon>Phasmatodea</taxon>
        <taxon>Timematodea</taxon>
        <taxon>Timematoidea</taxon>
        <taxon>Timematidae</taxon>
        <taxon>Timema</taxon>
    </lineage>
</organism>
<protein>
    <submittedName>
        <fullName evidence="1">Uncharacterized protein</fullName>
    </submittedName>
</protein>